<evidence type="ECO:0000313" key="3">
    <source>
        <dbReference type="Proteomes" id="UP000077521"/>
    </source>
</evidence>
<name>A0A177TQ02_9BASI</name>
<accession>A0A177TQ02</accession>
<evidence type="ECO:0000256" key="1">
    <source>
        <dbReference type="SAM" id="MobiDB-lite"/>
    </source>
</evidence>
<reference evidence="2" key="2">
    <citation type="journal article" date="2019" name="IMA Fungus">
        <title>Genome sequencing and comparison of five Tilletia species to identify candidate genes for the detection of regulated species infecting wheat.</title>
        <authorList>
            <person name="Nguyen H.D.T."/>
            <person name="Sultana T."/>
            <person name="Kesanakurti P."/>
            <person name="Hambleton S."/>
        </authorList>
    </citation>
    <scope>NUCLEOTIDE SEQUENCE</scope>
    <source>
        <strain evidence="2">DAOMC 236416</strain>
    </source>
</reference>
<feature type="compositionally biased region" description="Polar residues" evidence="1">
    <location>
        <begin position="45"/>
        <end position="56"/>
    </location>
</feature>
<dbReference type="EMBL" id="LWDF02000080">
    <property type="protein sequence ID" value="KAE8258172.1"/>
    <property type="molecule type" value="Genomic_DNA"/>
</dbReference>
<dbReference type="AlphaFoldDB" id="A0A177TQ02"/>
<feature type="compositionally biased region" description="Basic residues" evidence="1">
    <location>
        <begin position="13"/>
        <end position="38"/>
    </location>
</feature>
<proteinExistence type="predicted"/>
<organism evidence="2 3">
    <name type="scientific">Tilletia indica</name>
    <dbReference type="NCBI Taxonomy" id="43049"/>
    <lineage>
        <taxon>Eukaryota</taxon>
        <taxon>Fungi</taxon>
        <taxon>Dikarya</taxon>
        <taxon>Basidiomycota</taxon>
        <taxon>Ustilaginomycotina</taxon>
        <taxon>Exobasidiomycetes</taxon>
        <taxon>Tilletiales</taxon>
        <taxon>Tilletiaceae</taxon>
        <taxon>Tilletia</taxon>
    </lineage>
</organism>
<reference evidence="2" key="1">
    <citation type="submission" date="2016-04" db="EMBL/GenBank/DDBJ databases">
        <authorList>
            <person name="Nguyen H.D."/>
            <person name="Samba Siva P."/>
            <person name="Cullis J."/>
            <person name="Levesque C.A."/>
            <person name="Hambleton S."/>
        </authorList>
    </citation>
    <scope>NUCLEOTIDE SEQUENCE</scope>
    <source>
        <strain evidence="2">DAOMC 236416</strain>
    </source>
</reference>
<feature type="region of interest" description="Disordered" evidence="1">
    <location>
        <begin position="1"/>
        <end position="58"/>
    </location>
</feature>
<protein>
    <submittedName>
        <fullName evidence="2">Uncharacterized protein</fullName>
    </submittedName>
</protein>
<gene>
    <name evidence="2" type="ORF">A4X13_0g1862</name>
</gene>
<comment type="caution">
    <text evidence="2">The sequence shown here is derived from an EMBL/GenBank/DDBJ whole genome shotgun (WGS) entry which is preliminary data.</text>
</comment>
<sequence>MTPSKSLPSPVTKRGHGRPKSSRNKPKNYVLKPRRSARQHASLHTLDTANGTTLTRSPRCAQGTLLGPDQHLAMLVGEIIRAVAPHVPFWSEATRFEAGTAFIEFGGWCMRN</sequence>
<evidence type="ECO:0000313" key="2">
    <source>
        <dbReference type="EMBL" id="KAE8258172.1"/>
    </source>
</evidence>
<dbReference type="Proteomes" id="UP000077521">
    <property type="component" value="Unassembled WGS sequence"/>
</dbReference>
<keyword evidence="3" id="KW-1185">Reference proteome</keyword>